<dbReference type="InterPro" id="IPR004045">
    <property type="entry name" value="Glutathione_S-Trfase_N"/>
</dbReference>
<proteinExistence type="predicted"/>
<protein>
    <recommendedName>
        <fullName evidence="2">GST N-terminal domain-containing protein</fullName>
    </recommendedName>
</protein>
<dbReference type="EMBL" id="KV425565">
    <property type="protein sequence ID" value="KZT26784.1"/>
    <property type="molecule type" value="Genomic_DNA"/>
</dbReference>
<accession>A0A165TK08</accession>
<dbReference type="InterPro" id="IPR036282">
    <property type="entry name" value="Glutathione-S-Trfase_C_sf"/>
</dbReference>
<dbReference type="Pfam" id="PF13409">
    <property type="entry name" value="GST_N_2"/>
    <property type="match status" value="1"/>
</dbReference>
<dbReference type="Gene3D" id="3.40.30.10">
    <property type="entry name" value="Glutaredoxin"/>
    <property type="match status" value="1"/>
</dbReference>
<dbReference type="SUPFAM" id="SSF47616">
    <property type="entry name" value="GST C-terminal domain-like"/>
    <property type="match status" value="1"/>
</dbReference>
<reference evidence="3 4" key="1">
    <citation type="journal article" date="2016" name="Mol. Biol. Evol.">
        <title>Comparative Genomics of Early-Diverging Mushroom-Forming Fungi Provides Insights into the Origins of Lignocellulose Decay Capabilities.</title>
        <authorList>
            <person name="Nagy L.G."/>
            <person name="Riley R."/>
            <person name="Tritt A."/>
            <person name="Adam C."/>
            <person name="Daum C."/>
            <person name="Floudas D."/>
            <person name="Sun H."/>
            <person name="Yadav J.S."/>
            <person name="Pangilinan J."/>
            <person name="Larsson K.H."/>
            <person name="Matsuura K."/>
            <person name="Barry K."/>
            <person name="Labutti K."/>
            <person name="Kuo R."/>
            <person name="Ohm R.A."/>
            <person name="Bhattacharya S.S."/>
            <person name="Shirouzu T."/>
            <person name="Yoshinaga Y."/>
            <person name="Martin F.M."/>
            <person name="Grigoriev I.V."/>
            <person name="Hibbett D.S."/>
        </authorList>
    </citation>
    <scope>NUCLEOTIDE SEQUENCE [LARGE SCALE GENOMIC DNA]</scope>
    <source>
        <strain evidence="3 4">HHB14362 ss-1</strain>
    </source>
</reference>
<name>A0A165TK08_9AGAM</name>
<organism evidence="3 4">
    <name type="scientific">Neolentinus lepideus HHB14362 ss-1</name>
    <dbReference type="NCBI Taxonomy" id="1314782"/>
    <lineage>
        <taxon>Eukaryota</taxon>
        <taxon>Fungi</taxon>
        <taxon>Dikarya</taxon>
        <taxon>Basidiomycota</taxon>
        <taxon>Agaricomycotina</taxon>
        <taxon>Agaricomycetes</taxon>
        <taxon>Gloeophyllales</taxon>
        <taxon>Gloeophyllaceae</taxon>
        <taxon>Neolentinus</taxon>
    </lineage>
</organism>
<dbReference type="PROSITE" id="PS50404">
    <property type="entry name" value="GST_NTER"/>
    <property type="match status" value="1"/>
</dbReference>
<dbReference type="STRING" id="1314782.A0A165TK08"/>
<dbReference type="InParanoid" id="A0A165TK08"/>
<feature type="region of interest" description="Disordered" evidence="1">
    <location>
        <begin position="1"/>
        <end position="25"/>
    </location>
</feature>
<dbReference type="SUPFAM" id="SSF52833">
    <property type="entry name" value="Thioredoxin-like"/>
    <property type="match status" value="1"/>
</dbReference>
<feature type="domain" description="GST N-terminal" evidence="2">
    <location>
        <begin position="43"/>
        <end position="134"/>
    </location>
</feature>
<dbReference type="AlphaFoldDB" id="A0A165TK08"/>
<dbReference type="InterPro" id="IPR036249">
    <property type="entry name" value="Thioredoxin-like_sf"/>
</dbReference>
<dbReference type="Pfam" id="PF22041">
    <property type="entry name" value="GST_C_7"/>
    <property type="match status" value="1"/>
</dbReference>
<evidence type="ECO:0000259" key="2">
    <source>
        <dbReference type="PROSITE" id="PS50404"/>
    </source>
</evidence>
<evidence type="ECO:0000313" key="3">
    <source>
        <dbReference type="EMBL" id="KZT26784.1"/>
    </source>
</evidence>
<gene>
    <name evidence="3" type="ORF">NEOLEDRAFT_209444</name>
</gene>
<dbReference type="Gene3D" id="1.20.1050.10">
    <property type="match status" value="1"/>
</dbReference>
<keyword evidence="4" id="KW-1185">Reference proteome</keyword>
<evidence type="ECO:0000256" key="1">
    <source>
        <dbReference type="SAM" id="MobiDB-lite"/>
    </source>
</evidence>
<dbReference type="OrthoDB" id="4951845at2759"/>
<dbReference type="InterPro" id="IPR054416">
    <property type="entry name" value="GST_UstS-like_C"/>
</dbReference>
<evidence type="ECO:0000313" key="4">
    <source>
        <dbReference type="Proteomes" id="UP000076761"/>
    </source>
</evidence>
<dbReference type="Proteomes" id="UP000076761">
    <property type="component" value="Unassembled WGS sequence"/>
</dbReference>
<sequence length="283" mass="30976">MHSQQAPQEATLHAGPSAHPRVLPPARPRSIMALEEIILYDIPRKELEKGAWSPNTLKARLALAFKGLPYKTVWIEYPDIAAHCQKIGAKPTGTNDDGTPAYTLPVIRDPNTNAVVSDSYAIAEYLDANYATTRSLIPAGTEGFHAAFFSAIAGPHAVFPQTYITYVAHVPGLLNPSSEEYFIRTRTARLGKLEELCPRGPVRDAQLEKSKAGFDVVASWYDKAGKDKLYLTGDTPVWADVIVAAYMVGVKRIFGPDSDEWKKISSWHGGRWAKLADALGTSS</sequence>